<organism evidence="2 3">
    <name type="scientific">Mesobacillus boroniphilus</name>
    <dbReference type="NCBI Taxonomy" id="308892"/>
    <lineage>
        <taxon>Bacteria</taxon>
        <taxon>Bacillati</taxon>
        <taxon>Bacillota</taxon>
        <taxon>Bacilli</taxon>
        <taxon>Bacillales</taxon>
        <taxon>Bacillaceae</taxon>
        <taxon>Mesobacillus</taxon>
    </lineage>
</organism>
<comment type="caution">
    <text evidence="2">The sequence shown here is derived from an EMBL/GenBank/DDBJ whole genome shotgun (WGS) entry which is preliminary data.</text>
</comment>
<reference evidence="2 3" key="1">
    <citation type="journal article" date="2021" name="Microorganisms">
        <title>Bacterial Dimethylsulfoniopropionate Biosynthesis in the East China Sea.</title>
        <authorList>
            <person name="Liu J."/>
            <person name="Zhang Y."/>
            <person name="Liu J."/>
            <person name="Zhong H."/>
            <person name="Williams B.T."/>
            <person name="Zheng Y."/>
            <person name="Curson A.R.J."/>
            <person name="Sun C."/>
            <person name="Sun H."/>
            <person name="Song D."/>
            <person name="Wagner Mackenzie B."/>
            <person name="Bermejo Martinez A."/>
            <person name="Todd J.D."/>
            <person name="Zhang X.H."/>
        </authorList>
    </citation>
    <scope>NUCLEOTIDE SEQUENCE [LARGE SCALE GENOMIC DNA]</scope>
    <source>
        <strain evidence="2 3">ESS08</strain>
    </source>
</reference>
<dbReference type="InterPro" id="IPR055171">
    <property type="entry name" value="GT-D-like"/>
</dbReference>
<accession>A0A944CNX5</accession>
<sequence length="295" mass="33689">MTYSFSPEQWEYLFRLGYPGPWDKESMASEAIYRGGEAIVKSKLLKNQYLPYNLEDIIEEGMKSLLNDIICLQTASEVEMQLLEALREKKGFSVIRIGDGEILALSHDILVTSEEINKNRRLKGMGGFKVPNHEKRDLLAKNLLEADIVGIPEARYPVYQRMFNQVAKEYGLPLQSMKLAASLINYQINQETAFYHHVLKNYRVLLIGNRSADGEEFFIKKGYNSIAGTIKVPGFDSIEKVMEEADRYEYDIAFVSAGVAANIICVEIARRDKVAIDFGHLLDWYLSGRRVIRTE</sequence>
<dbReference type="NCBIfam" id="NF040628">
    <property type="entry name" value="GT-D_rel"/>
    <property type="match status" value="1"/>
</dbReference>
<dbReference type="EMBL" id="QTKX01000003">
    <property type="protein sequence ID" value="MBS8266262.1"/>
    <property type="molecule type" value="Genomic_DNA"/>
</dbReference>
<feature type="domain" description="GT-D fold-like" evidence="1">
    <location>
        <begin position="75"/>
        <end position="284"/>
    </location>
</feature>
<protein>
    <recommendedName>
        <fullName evidence="1">GT-D fold-like domain-containing protein</fullName>
    </recommendedName>
</protein>
<evidence type="ECO:0000313" key="3">
    <source>
        <dbReference type="Proteomes" id="UP000761411"/>
    </source>
</evidence>
<proteinExistence type="predicted"/>
<keyword evidence="3" id="KW-1185">Reference proteome</keyword>
<name>A0A944CNX5_9BACI</name>
<evidence type="ECO:0000259" key="1">
    <source>
        <dbReference type="Pfam" id="PF22882"/>
    </source>
</evidence>
<dbReference type="RefSeq" id="WP_213371422.1">
    <property type="nucleotide sequence ID" value="NZ_QTKX01000003.1"/>
</dbReference>
<dbReference type="Proteomes" id="UP000761411">
    <property type="component" value="Unassembled WGS sequence"/>
</dbReference>
<dbReference type="Pfam" id="PF22882">
    <property type="entry name" value="GT-D-like"/>
    <property type="match status" value="1"/>
</dbReference>
<gene>
    <name evidence="2" type="ORF">DYI25_17715</name>
</gene>
<evidence type="ECO:0000313" key="2">
    <source>
        <dbReference type="EMBL" id="MBS8266262.1"/>
    </source>
</evidence>
<dbReference type="AlphaFoldDB" id="A0A944CNX5"/>
<dbReference type="InterPro" id="IPR049785">
    <property type="entry name" value="GT-D-like_firm"/>
</dbReference>